<reference evidence="7" key="1">
    <citation type="journal article" date="2024" name="Gigascience">
        <title>Chromosome-level genome of the poultry shaft louse Menopon gallinae provides insight into the host-switching and adaptive evolution of parasitic lice.</title>
        <authorList>
            <person name="Xu Y."/>
            <person name="Ma L."/>
            <person name="Liu S."/>
            <person name="Liang Y."/>
            <person name="Liu Q."/>
            <person name="He Z."/>
            <person name="Tian L."/>
            <person name="Duan Y."/>
            <person name="Cai W."/>
            <person name="Li H."/>
            <person name="Song F."/>
        </authorList>
    </citation>
    <scope>NUCLEOTIDE SEQUENCE</scope>
    <source>
        <strain evidence="7">Cailab_2023a</strain>
    </source>
</reference>
<evidence type="ECO:0000313" key="7">
    <source>
        <dbReference type="EMBL" id="KAL0270708.1"/>
    </source>
</evidence>
<evidence type="ECO:0000256" key="1">
    <source>
        <dbReference type="ARBA" id="ARBA00006820"/>
    </source>
</evidence>
<dbReference type="PROSITE" id="PS51221">
    <property type="entry name" value="TTL"/>
    <property type="match status" value="1"/>
</dbReference>
<dbReference type="InterPro" id="IPR004344">
    <property type="entry name" value="TTL/TTLL_fam"/>
</dbReference>
<dbReference type="GO" id="GO:0070740">
    <property type="term" value="F:tubulin-glutamic acid ligase activity"/>
    <property type="evidence" value="ECO:0007669"/>
    <property type="project" value="TreeGrafter"/>
</dbReference>
<dbReference type="AlphaFoldDB" id="A0AAW2HMS4"/>
<feature type="compositionally biased region" description="Basic and acidic residues" evidence="6">
    <location>
        <begin position="747"/>
        <end position="762"/>
    </location>
</feature>
<dbReference type="PANTHER" id="PTHR12241">
    <property type="entry name" value="TUBULIN POLYGLUTAMYLASE"/>
    <property type="match status" value="1"/>
</dbReference>
<protein>
    <recommendedName>
        <fullName evidence="8">Tubulin polyglutamylase TTLL13</fullName>
    </recommendedName>
</protein>
<keyword evidence="5" id="KW-0067">ATP-binding</keyword>
<dbReference type="GO" id="GO:0005524">
    <property type="term" value="F:ATP binding"/>
    <property type="evidence" value="ECO:0007669"/>
    <property type="project" value="UniProtKB-KW"/>
</dbReference>
<comment type="similarity">
    <text evidence="1">Belongs to the tubulin--tyrosine ligase family.</text>
</comment>
<dbReference type="GO" id="GO:0015631">
    <property type="term" value="F:tubulin binding"/>
    <property type="evidence" value="ECO:0007669"/>
    <property type="project" value="TreeGrafter"/>
</dbReference>
<evidence type="ECO:0008006" key="8">
    <source>
        <dbReference type="Google" id="ProtNLM"/>
    </source>
</evidence>
<dbReference type="Gene3D" id="3.30.470.20">
    <property type="entry name" value="ATP-grasp fold, B domain"/>
    <property type="match status" value="1"/>
</dbReference>
<keyword evidence="2" id="KW-0436">Ligase</keyword>
<evidence type="ECO:0000256" key="4">
    <source>
        <dbReference type="ARBA" id="ARBA00022741"/>
    </source>
</evidence>
<evidence type="ECO:0000256" key="6">
    <source>
        <dbReference type="SAM" id="MobiDB-lite"/>
    </source>
</evidence>
<sequence length="861" mass="99616">MSSEELGTSDEESHADESAKIPKVQTSSTIDPKQARSEQQKFLDNLKAKVERSGQGDEAKKAKDKEPSDEEKKHGESDSDSKVDLELSPSKLEMRKKRKRRAITICTANCRYEVVRRVAYRFGMREVAEDESWNLYWTDLSITVERCKEMKRFQKINHFPGMSEICRKDLLARNLNRMLKIFPKDYCFFPKTWCLPADMGDLQAYARIKRNKTYILKPDMGCQGRGIYLTKSVKDLKPQEKMICQVYIAKPFLIDGYKFDFRVYTLITSCDPLRIFVYNDGLVRFATSRYREPTGHNTTNVYMHLTNYAVNKHSRTYVVDDELGSKRKISTLNKWFESKDYDLEDIWASTDDVIIKTIIAAHPMLKHSYHTCFPTHDYTYACFELLGFDILLDQHLKPYVLEVNHSPSFHCDSQIDKDIKEGLLRDTFEILNLQQCDKKKIMEEDRRRIRERLLQGIYKEQNMTETETTPSRSPLQIQTAWEEKHKGNFRKIYPNHGSEKYDKFFNQNLSSLFQDTAASRAREEASRVQREESLVKAKQEALRRNGGKLILERLRPESPSTKLKMQKKASLKKIKDSMTMKKVHSSSFDPVPIVEAEEMERLNQLKQREFLVRSYGLIEQIYLCLKKNRTLRPEDEAKYGLYGKLSMINNTVQNDPPKKFKQALCNVNINNNVISNVNMGRTNDSTEKLANTNALNNLKQNELGNQILKWGSSINLANHIKNKLNNKNTEKIGDKSPNIGDQGSGGDKSHENEESHRKKETDQVVGCPNITGSIQDNRGLCVRCNEAPISIRPIPSHTWPYSGSNNPPQWASHIGPIANSNVGYEPDIRYTKAQVARTYTNNVKLRQLEKREKYHFGNLDM</sequence>
<feature type="compositionally biased region" description="Basic and acidic residues" evidence="6">
    <location>
        <begin position="11"/>
        <end position="20"/>
    </location>
</feature>
<evidence type="ECO:0000256" key="5">
    <source>
        <dbReference type="ARBA" id="ARBA00022840"/>
    </source>
</evidence>
<dbReference type="GO" id="GO:0000226">
    <property type="term" value="P:microtubule cytoskeleton organization"/>
    <property type="evidence" value="ECO:0007669"/>
    <property type="project" value="TreeGrafter"/>
</dbReference>
<comment type="caution">
    <text evidence="7">The sequence shown here is derived from an EMBL/GenBank/DDBJ whole genome shotgun (WGS) entry which is preliminary data.</text>
</comment>
<feature type="region of interest" description="Disordered" evidence="6">
    <location>
        <begin position="727"/>
        <end position="764"/>
    </location>
</feature>
<dbReference type="Pfam" id="PF03133">
    <property type="entry name" value="TTL"/>
    <property type="match status" value="1"/>
</dbReference>
<dbReference type="EMBL" id="JARGDH010000004">
    <property type="protein sequence ID" value="KAL0270708.1"/>
    <property type="molecule type" value="Genomic_DNA"/>
</dbReference>
<proteinExistence type="inferred from homology"/>
<name>A0AAW2HMS4_9NEOP</name>
<dbReference type="FunFam" id="3.30.470.20:FF:000009">
    <property type="entry name" value="tubulin polyglutamylase TTLL5 isoform X1"/>
    <property type="match status" value="1"/>
</dbReference>
<dbReference type="GO" id="GO:0005874">
    <property type="term" value="C:microtubule"/>
    <property type="evidence" value="ECO:0007669"/>
    <property type="project" value="UniProtKB-KW"/>
</dbReference>
<keyword evidence="3" id="KW-0493">Microtubule</keyword>
<gene>
    <name evidence="7" type="ORF">PYX00_008018</name>
</gene>
<evidence type="ECO:0000256" key="2">
    <source>
        <dbReference type="ARBA" id="ARBA00022598"/>
    </source>
</evidence>
<feature type="region of interest" description="Disordered" evidence="6">
    <location>
        <begin position="1"/>
        <end position="91"/>
    </location>
</feature>
<dbReference type="SUPFAM" id="SSF56059">
    <property type="entry name" value="Glutathione synthetase ATP-binding domain-like"/>
    <property type="match status" value="1"/>
</dbReference>
<dbReference type="GO" id="GO:0036064">
    <property type="term" value="C:ciliary basal body"/>
    <property type="evidence" value="ECO:0007669"/>
    <property type="project" value="TreeGrafter"/>
</dbReference>
<accession>A0AAW2HMS4</accession>
<keyword evidence="4" id="KW-0547">Nucleotide-binding</keyword>
<dbReference type="PANTHER" id="PTHR12241:SF161">
    <property type="entry name" value="TUBULIN POLYGLUTAMYLASE TTLL6"/>
    <property type="match status" value="1"/>
</dbReference>
<evidence type="ECO:0000256" key="3">
    <source>
        <dbReference type="ARBA" id="ARBA00022701"/>
    </source>
</evidence>
<feature type="compositionally biased region" description="Basic and acidic residues" evidence="6">
    <location>
        <begin position="33"/>
        <end position="85"/>
    </location>
</feature>
<organism evidence="7">
    <name type="scientific">Menopon gallinae</name>
    <name type="common">poultry shaft louse</name>
    <dbReference type="NCBI Taxonomy" id="328185"/>
    <lineage>
        <taxon>Eukaryota</taxon>
        <taxon>Metazoa</taxon>
        <taxon>Ecdysozoa</taxon>
        <taxon>Arthropoda</taxon>
        <taxon>Hexapoda</taxon>
        <taxon>Insecta</taxon>
        <taxon>Pterygota</taxon>
        <taxon>Neoptera</taxon>
        <taxon>Paraneoptera</taxon>
        <taxon>Psocodea</taxon>
        <taxon>Troctomorpha</taxon>
        <taxon>Phthiraptera</taxon>
        <taxon>Amblycera</taxon>
        <taxon>Menoponidae</taxon>
        <taxon>Menopon</taxon>
    </lineage>
</organism>